<name>A0ACC5T1Z4_ENSAD</name>
<dbReference type="Proteomes" id="UP000823773">
    <property type="component" value="Unassembled WGS sequence"/>
</dbReference>
<evidence type="ECO:0000313" key="2">
    <source>
        <dbReference type="Proteomes" id="UP000823773"/>
    </source>
</evidence>
<dbReference type="EMBL" id="JAGGJR010000008">
    <property type="protein sequence ID" value="MBP1874939.1"/>
    <property type="molecule type" value="Genomic_DNA"/>
</dbReference>
<protein>
    <submittedName>
        <fullName evidence="1">Uncharacterized protein</fullName>
    </submittedName>
</protein>
<proteinExistence type="predicted"/>
<sequence>MENFFALLAVVIGSAVLGLALAYGMRRQRDSHPPPKHDDATLKF</sequence>
<accession>A0ACC5T1Z4</accession>
<keyword evidence="2" id="KW-1185">Reference proteome</keyword>
<evidence type="ECO:0000313" key="1">
    <source>
        <dbReference type="EMBL" id="MBP1874939.1"/>
    </source>
</evidence>
<comment type="caution">
    <text evidence="1">The sequence shown here is derived from an EMBL/GenBank/DDBJ whole genome shotgun (WGS) entry which is preliminary data.</text>
</comment>
<reference evidence="1" key="1">
    <citation type="submission" date="2021-03" db="EMBL/GenBank/DDBJ databases">
        <title>Genomic Encyclopedia of Type Strains, Phase IV (KMG-IV): sequencing the most valuable type-strain genomes for metagenomic binning, comparative biology and taxonomic classification.</title>
        <authorList>
            <person name="Goeker M."/>
        </authorList>
    </citation>
    <scope>NUCLEOTIDE SEQUENCE</scope>
    <source>
        <strain evidence="1">DSM 18131</strain>
    </source>
</reference>
<gene>
    <name evidence="1" type="ORF">J2Z19_004672</name>
</gene>
<organism evidence="1 2">
    <name type="scientific">Ensifer adhaerens</name>
    <name type="common">Sinorhizobium morelense</name>
    <dbReference type="NCBI Taxonomy" id="106592"/>
    <lineage>
        <taxon>Bacteria</taxon>
        <taxon>Pseudomonadati</taxon>
        <taxon>Pseudomonadota</taxon>
        <taxon>Alphaproteobacteria</taxon>
        <taxon>Hyphomicrobiales</taxon>
        <taxon>Rhizobiaceae</taxon>
        <taxon>Sinorhizobium/Ensifer group</taxon>
        <taxon>Ensifer</taxon>
    </lineage>
</organism>